<protein>
    <submittedName>
        <fullName evidence="6">Peptide ABC transporter substrate-binding protein</fullName>
    </submittedName>
</protein>
<keyword evidence="2" id="KW-0813">Transport</keyword>
<name>A0ABR5ITZ6_9ACTN</name>
<feature type="non-terminal residue" evidence="6">
    <location>
        <position position="1"/>
    </location>
</feature>
<evidence type="ECO:0000313" key="6">
    <source>
        <dbReference type="EMBL" id="KOG67805.1"/>
    </source>
</evidence>
<reference evidence="6 7" key="1">
    <citation type="submission" date="2015-07" db="EMBL/GenBank/DDBJ databases">
        <authorList>
            <person name="Ju K.-S."/>
            <person name="Doroghazi J.R."/>
            <person name="Metcalf W.W."/>
        </authorList>
    </citation>
    <scope>NUCLEOTIDE SEQUENCE [LARGE SCALE GENOMIC DNA]</scope>
    <source>
        <strain evidence="6 7">NRRL B-3589</strain>
    </source>
</reference>
<accession>A0ABR5ITZ6</accession>
<comment type="similarity">
    <text evidence="1">Belongs to the bacterial solute-binding protein 5 family.</text>
</comment>
<sequence length="198" mass="21020">SRPQPGDTPAEGRTFTMAMPADPGTLDPALTVLSAAIQVGRFLYDPLIQVTADGRARAGLAEKWAGDATTARFRMRPGVTCSDGTPLTARDVAANIAFVADPTNRSPLTGLYVNPGTTATVDAANREVTVVSKVPDAFLTRNVGMVPIVCGKGLEDRAALAEGRYGTGMFTLTEAVPGDHYTLTRRKDYTWGPGHWRA</sequence>
<dbReference type="EMBL" id="LGUT01003968">
    <property type="protein sequence ID" value="KOG67805.1"/>
    <property type="molecule type" value="Genomic_DNA"/>
</dbReference>
<dbReference type="InterPro" id="IPR039424">
    <property type="entry name" value="SBP_5"/>
</dbReference>
<comment type="caution">
    <text evidence="6">The sequence shown here is derived from an EMBL/GenBank/DDBJ whole genome shotgun (WGS) entry which is preliminary data.</text>
</comment>
<evidence type="ECO:0000256" key="1">
    <source>
        <dbReference type="ARBA" id="ARBA00005695"/>
    </source>
</evidence>
<organism evidence="6 7">
    <name type="scientific">Streptomyces varsoviensis</name>
    <dbReference type="NCBI Taxonomy" id="67373"/>
    <lineage>
        <taxon>Bacteria</taxon>
        <taxon>Bacillati</taxon>
        <taxon>Actinomycetota</taxon>
        <taxon>Actinomycetes</taxon>
        <taxon>Kitasatosporales</taxon>
        <taxon>Streptomycetaceae</taxon>
        <taxon>Streptomyces</taxon>
    </lineage>
</organism>
<evidence type="ECO:0000256" key="4">
    <source>
        <dbReference type="SAM" id="MobiDB-lite"/>
    </source>
</evidence>
<feature type="region of interest" description="Disordered" evidence="4">
    <location>
        <begin position="1"/>
        <end position="21"/>
    </location>
</feature>
<feature type="domain" description="Solute-binding protein family 5" evidence="5">
    <location>
        <begin position="58"/>
        <end position="193"/>
    </location>
</feature>
<dbReference type="Gene3D" id="3.40.190.10">
    <property type="entry name" value="Periplasmic binding protein-like II"/>
    <property type="match status" value="1"/>
</dbReference>
<evidence type="ECO:0000313" key="7">
    <source>
        <dbReference type="Proteomes" id="UP000037020"/>
    </source>
</evidence>
<keyword evidence="3" id="KW-0732">Signal</keyword>
<proteinExistence type="inferred from homology"/>
<dbReference type="PANTHER" id="PTHR30290">
    <property type="entry name" value="PERIPLASMIC BINDING COMPONENT OF ABC TRANSPORTER"/>
    <property type="match status" value="1"/>
</dbReference>
<dbReference type="PANTHER" id="PTHR30290:SF9">
    <property type="entry name" value="OLIGOPEPTIDE-BINDING PROTEIN APPA"/>
    <property type="match status" value="1"/>
</dbReference>
<dbReference type="Proteomes" id="UP000037020">
    <property type="component" value="Unassembled WGS sequence"/>
</dbReference>
<feature type="non-terminal residue" evidence="6">
    <location>
        <position position="198"/>
    </location>
</feature>
<evidence type="ECO:0000256" key="2">
    <source>
        <dbReference type="ARBA" id="ARBA00022448"/>
    </source>
</evidence>
<gene>
    <name evidence="6" type="ORF">ADK38_41255</name>
</gene>
<dbReference type="Pfam" id="PF00496">
    <property type="entry name" value="SBP_bac_5"/>
    <property type="match status" value="1"/>
</dbReference>
<evidence type="ECO:0000256" key="3">
    <source>
        <dbReference type="ARBA" id="ARBA00022729"/>
    </source>
</evidence>
<dbReference type="SUPFAM" id="SSF53850">
    <property type="entry name" value="Periplasmic binding protein-like II"/>
    <property type="match status" value="1"/>
</dbReference>
<evidence type="ECO:0000259" key="5">
    <source>
        <dbReference type="Pfam" id="PF00496"/>
    </source>
</evidence>
<dbReference type="InterPro" id="IPR000914">
    <property type="entry name" value="SBP_5_dom"/>
</dbReference>
<keyword evidence="7" id="KW-1185">Reference proteome</keyword>